<evidence type="ECO:0000313" key="2">
    <source>
        <dbReference type="EMBL" id="XAU14006.1"/>
    </source>
</evidence>
<accession>A0ABZ3H648</accession>
<proteinExistence type="predicted"/>
<keyword evidence="3" id="KW-1185">Reference proteome</keyword>
<keyword evidence="2" id="KW-0489">Methyltransferase</keyword>
<dbReference type="EMBL" id="CP147920">
    <property type="protein sequence ID" value="XAU14006.1"/>
    <property type="molecule type" value="Genomic_DNA"/>
</dbReference>
<dbReference type="Proteomes" id="UP001447842">
    <property type="component" value="Chromosome"/>
</dbReference>
<gene>
    <name evidence="2" type="ORF">WCY31_07015</name>
</gene>
<organism evidence="2 3">
    <name type="scientific">Sulfurimonas diazotrophicus</name>
    <dbReference type="NCBI Taxonomy" id="3131939"/>
    <lineage>
        <taxon>Bacteria</taxon>
        <taxon>Pseudomonadati</taxon>
        <taxon>Campylobacterota</taxon>
        <taxon>Epsilonproteobacteria</taxon>
        <taxon>Campylobacterales</taxon>
        <taxon>Sulfurimonadaceae</taxon>
        <taxon>Sulfurimonas</taxon>
    </lineage>
</organism>
<dbReference type="RefSeq" id="WP_345971829.1">
    <property type="nucleotide sequence ID" value="NZ_CP147920.1"/>
</dbReference>
<dbReference type="InterPro" id="IPR015985">
    <property type="entry name" value="TehB-like_dom"/>
</dbReference>
<feature type="domain" description="Tellurite resistance methyltransferase TehB-like" evidence="1">
    <location>
        <begin position="26"/>
        <end position="176"/>
    </location>
</feature>
<dbReference type="InterPro" id="IPR029063">
    <property type="entry name" value="SAM-dependent_MTases_sf"/>
</dbReference>
<dbReference type="CDD" id="cd02440">
    <property type="entry name" value="AdoMet_MTases"/>
    <property type="match status" value="1"/>
</dbReference>
<protein>
    <submittedName>
        <fullName evidence="2">Methyltransferase domain-containing protein</fullName>
    </submittedName>
</protein>
<dbReference type="PANTHER" id="PTHR43861">
    <property type="entry name" value="TRANS-ACONITATE 2-METHYLTRANSFERASE-RELATED"/>
    <property type="match status" value="1"/>
</dbReference>
<dbReference type="GO" id="GO:0008168">
    <property type="term" value="F:methyltransferase activity"/>
    <property type="evidence" value="ECO:0007669"/>
    <property type="project" value="UniProtKB-KW"/>
</dbReference>
<dbReference type="GO" id="GO:0032259">
    <property type="term" value="P:methylation"/>
    <property type="evidence" value="ECO:0007669"/>
    <property type="project" value="UniProtKB-KW"/>
</dbReference>
<evidence type="ECO:0000313" key="3">
    <source>
        <dbReference type="Proteomes" id="UP001447842"/>
    </source>
</evidence>
<keyword evidence="2" id="KW-0808">Transferase</keyword>
<dbReference type="SUPFAM" id="SSF53335">
    <property type="entry name" value="S-adenosyl-L-methionine-dependent methyltransferases"/>
    <property type="match status" value="1"/>
</dbReference>
<name>A0ABZ3H648_9BACT</name>
<evidence type="ECO:0000259" key="1">
    <source>
        <dbReference type="Pfam" id="PF03848"/>
    </source>
</evidence>
<dbReference type="Pfam" id="PF03848">
    <property type="entry name" value="TehB"/>
    <property type="match status" value="1"/>
</dbReference>
<dbReference type="Gene3D" id="3.40.50.150">
    <property type="entry name" value="Vaccinia Virus protein VP39"/>
    <property type="match status" value="1"/>
</dbReference>
<reference evidence="2 3" key="1">
    <citation type="submission" date="2024-03" db="EMBL/GenBank/DDBJ databases">
        <title>Sulfurimonas sp. HSL3-1.</title>
        <authorList>
            <person name="Wang S."/>
        </authorList>
    </citation>
    <scope>NUCLEOTIDE SEQUENCE [LARGE SCALE GENOMIC DNA]</scope>
    <source>
        <strain evidence="2 3">HSL3-1</strain>
    </source>
</reference>
<sequence>MAQKDKVKWDKKYTEMEGLLDRRPPSELVSAHAAEAPGRKALDLACGGGRHSLYLADEGFAVDAVDISTVALAALREKADLAHINLIEADLDTFVPDAETYDMIVKTNFLDRDLITRAKAALKPGGIMVVETYMADAGNEKPDSNPDFLLQKEELKSLFGEGFSVLEYREFWNEPHEKYRMRKQAIAVRKD</sequence>